<sequence>MKNQYPSNEITICLLSFASSSGATHASDFEAFQKYSHLCARNVTPRLHANFSEVVDANNEENVQSMCNEPINSACLHTEGASHANIVENAQNVCNEPINSVCLHTRDSNDADASVLTRRKRTCQNTQARRLANEGAFVIVLGVVHNSKIVHNVK</sequence>
<evidence type="ECO:0000313" key="1">
    <source>
        <dbReference type="EMBL" id="GJT63964.1"/>
    </source>
</evidence>
<organism evidence="1 2">
    <name type="scientific">Tanacetum coccineum</name>
    <dbReference type="NCBI Taxonomy" id="301880"/>
    <lineage>
        <taxon>Eukaryota</taxon>
        <taxon>Viridiplantae</taxon>
        <taxon>Streptophyta</taxon>
        <taxon>Embryophyta</taxon>
        <taxon>Tracheophyta</taxon>
        <taxon>Spermatophyta</taxon>
        <taxon>Magnoliopsida</taxon>
        <taxon>eudicotyledons</taxon>
        <taxon>Gunneridae</taxon>
        <taxon>Pentapetalae</taxon>
        <taxon>asterids</taxon>
        <taxon>campanulids</taxon>
        <taxon>Asterales</taxon>
        <taxon>Asteraceae</taxon>
        <taxon>Asteroideae</taxon>
        <taxon>Anthemideae</taxon>
        <taxon>Anthemidinae</taxon>
        <taxon>Tanacetum</taxon>
    </lineage>
</organism>
<evidence type="ECO:0000313" key="2">
    <source>
        <dbReference type="Proteomes" id="UP001151760"/>
    </source>
</evidence>
<proteinExistence type="predicted"/>
<comment type="caution">
    <text evidence="1">The sequence shown here is derived from an EMBL/GenBank/DDBJ whole genome shotgun (WGS) entry which is preliminary data.</text>
</comment>
<gene>
    <name evidence="1" type="ORF">Tco_1015444</name>
</gene>
<accession>A0ABQ5FLX1</accession>
<dbReference type="Proteomes" id="UP001151760">
    <property type="component" value="Unassembled WGS sequence"/>
</dbReference>
<keyword evidence="2" id="KW-1185">Reference proteome</keyword>
<reference evidence="1" key="2">
    <citation type="submission" date="2022-01" db="EMBL/GenBank/DDBJ databases">
        <authorList>
            <person name="Yamashiro T."/>
            <person name="Shiraishi A."/>
            <person name="Satake H."/>
            <person name="Nakayama K."/>
        </authorList>
    </citation>
    <scope>NUCLEOTIDE SEQUENCE</scope>
</reference>
<dbReference type="EMBL" id="BQNB010017504">
    <property type="protein sequence ID" value="GJT63964.1"/>
    <property type="molecule type" value="Genomic_DNA"/>
</dbReference>
<name>A0ABQ5FLX1_9ASTR</name>
<reference evidence="1" key="1">
    <citation type="journal article" date="2022" name="Int. J. Mol. Sci.">
        <title>Draft Genome of Tanacetum Coccineum: Genomic Comparison of Closely Related Tanacetum-Family Plants.</title>
        <authorList>
            <person name="Yamashiro T."/>
            <person name="Shiraishi A."/>
            <person name="Nakayama K."/>
            <person name="Satake H."/>
        </authorList>
    </citation>
    <scope>NUCLEOTIDE SEQUENCE</scope>
</reference>
<protein>
    <submittedName>
        <fullName evidence="1">Uncharacterized protein</fullName>
    </submittedName>
</protein>